<dbReference type="Proteomes" id="UP000605848">
    <property type="component" value="Unassembled WGS sequence"/>
</dbReference>
<dbReference type="EMBL" id="JAEQMY010000122">
    <property type="protein sequence ID" value="MBL0407883.1"/>
    <property type="molecule type" value="Genomic_DNA"/>
</dbReference>
<evidence type="ECO:0000313" key="1">
    <source>
        <dbReference type="EMBL" id="MBL0407883.1"/>
    </source>
</evidence>
<sequence length="71" mass="7632">MSKAILSRIGRLEAMASAKKGPRPLHWIVAHSQEEADAKQAALVASGTVSEDDNFIYRIITGVPRSQEGVA</sequence>
<comment type="caution">
    <text evidence="1">The sequence shown here is derived from an EMBL/GenBank/DDBJ whole genome shotgun (WGS) entry which is preliminary data.</text>
</comment>
<reference evidence="1" key="1">
    <citation type="submission" date="2021-01" db="EMBL/GenBank/DDBJ databases">
        <title>Microvirga sp.</title>
        <authorList>
            <person name="Kim M.K."/>
        </authorList>
    </citation>
    <scope>NUCLEOTIDE SEQUENCE</scope>
    <source>
        <strain evidence="1">5420S-16</strain>
    </source>
</reference>
<accession>A0A936ZAR8</accession>
<dbReference type="RefSeq" id="WP_202065442.1">
    <property type="nucleotide sequence ID" value="NZ_JAEQMY010000122.1"/>
</dbReference>
<evidence type="ECO:0000313" key="2">
    <source>
        <dbReference type="Proteomes" id="UP000605848"/>
    </source>
</evidence>
<dbReference type="AlphaFoldDB" id="A0A936ZAR8"/>
<proteinExistence type="predicted"/>
<keyword evidence="2" id="KW-1185">Reference proteome</keyword>
<gene>
    <name evidence="1" type="ORF">JKG68_28690</name>
</gene>
<name>A0A936ZAR8_9HYPH</name>
<organism evidence="1 2">
    <name type="scientific">Microvirga aerilata</name>
    <dbReference type="NCBI Taxonomy" id="670292"/>
    <lineage>
        <taxon>Bacteria</taxon>
        <taxon>Pseudomonadati</taxon>
        <taxon>Pseudomonadota</taxon>
        <taxon>Alphaproteobacteria</taxon>
        <taxon>Hyphomicrobiales</taxon>
        <taxon>Methylobacteriaceae</taxon>
        <taxon>Microvirga</taxon>
    </lineage>
</organism>
<protein>
    <submittedName>
        <fullName evidence="1">Uncharacterized protein</fullName>
    </submittedName>
</protein>